<comment type="caution">
    <text evidence="3">The sequence shown here is derived from an EMBL/GenBank/DDBJ whole genome shotgun (WGS) entry which is preliminary data.</text>
</comment>
<evidence type="ECO:0000259" key="2">
    <source>
        <dbReference type="Pfam" id="PF07589"/>
    </source>
</evidence>
<organism evidence="3 4">
    <name type="scientific">Cellvibrio zantedeschiae</name>
    <dbReference type="NCBI Taxonomy" id="1237077"/>
    <lineage>
        <taxon>Bacteria</taxon>
        <taxon>Pseudomonadati</taxon>
        <taxon>Pseudomonadota</taxon>
        <taxon>Gammaproteobacteria</taxon>
        <taxon>Cellvibrionales</taxon>
        <taxon>Cellvibrionaceae</taxon>
        <taxon>Cellvibrio</taxon>
    </lineage>
</organism>
<feature type="chain" id="PRO_5045436128" description="Ice-binding protein C-terminal domain-containing protein" evidence="1">
    <location>
        <begin position="25"/>
        <end position="214"/>
    </location>
</feature>
<evidence type="ECO:0000256" key="1">
    <source>
        <dbReference type="SAM" id="SignalP"/>
    </source>
</evidence>
<keyword evidence="4" id="KW-1185">Reference proteome</keyword>
<dbReference type="NCBIfam" id="TIGR02595">
    <property type="entry name" value="PEP_CTERM"/>
    <property type="match status" value="1"/>
</dbReference>
<name>A0ABQ3B777_9GAMM</name>
<proteinExistence type="predicted"/>
<reference evidence="4" key="1">
    <citation type="journal article" date="2019" name="Int. J. Syst. Evol. Microbiol.">
        <title>The Global Catalogue of Microorganisms (GCM) 10K type strain sequencing project: providing services to taxonomists for standard genome sequencing and annotation.</title>
        <authorList>
            <consortium name="The Broad Institute Genomics Platform"/>
            <consortium name="The Broad Institute Genome Sequencing Center for Infectious Disease"/>
            <person name="Wu L."/>
            <person name="Ma J."/>
        </authorList>
    </citation>
    <scope>NUCLEOTIDE SEQUENCE [LARGE SCALE GENOMIC DNA]</scope>
    <source>
        <strain evidence="4">KCTC 32239</strain>
    </source>
</reference>
<feature type="signal peptide" evidence="1">
    <location>
        <begin position="1"/>
        <end position="24"/>
    </location>
</feature>
<dbReference type="EMBL" id="BMYZ01000002">
    <property type="protein sequence ID" value="GGY78368.1"/>
    <property type="molecule type" value="Genomic_DNA"/>
</dbReference>
<dbReference type="RefSeq" id="WP_229837879.1">
    <property type="nucleotide sequence ID" value="NZ_BMYZ01000002.1"/>
</dbReference>
<keyword evidence="1" id="KW-0732">Signal</keyword>
<gene>
    <name evidence="3" type="ORF">GCM10011613_23760</name>
</gene>
<protein>
    <recommendedName>
        <fullName evidence="2">Ice-binding protein C-terminal domain-containing protein</fullName>
    </recommendedName>
</protein>
<dbReference type="InterPro" id="IPR013424">
    <property type="entry name" value="Ice-binding_C"/>
</dbReference>
<feature type="domain" description="Ice-binding protein C-terminal" evidence="2">
    <location>
        <begin position="189"/>
        <end position="212"/>
    </location>
</feature>
<evidence type="ECO:0000313" key="4">
    <source>
        <dbReference type="Proteomes" id="UP000619761"/>
    </source>
</evidence>
<accession>A0ABQ3B777</accession>
<dbReference type="Proteomes" id="UP000619761">
    <property type="component" value="Unassembled WGS sequence"/>
</dbReference>
<sequence>MKKNTFIQAIALSAGLITAGAASAVPFTISMVADNDFAIFGGTSTSINNVLYQNNKVWMDQIPALSTLTFDLAPGDTTFYVLAMGGGGEENISGKVNGINIASIPVFMSGEVRPFLSGYDLGTVTNGTYNASLVDVQAAFAQTTWGAAIPNSNETVIVAAGFGSGYRFDNTTAHLFKFGATSVGVPTTSVPEPAGIALFGLGLAGLLAARRRKA</sequence>
<dbReference type="Pfam" id="PF07589">
    <property type="entry name" value="PEP-CTERM"/>
    <property type="match status" value="1"/>
</dbReference>
<evidence type="ECO:0000313" key="3">
    <source>
        <dbReference type="EMBL" id="GGY78368.1"/>
    </source>
</evidence>